<accession>A0ACC2PZL1</accession>
<evidence type="ECO:0000313" key="1">
    <source>
        <dbReference type="EMBL" id="KAJ8704890.1"/>
    </source>
</evidence>
<organism evidence="1 2">
    <name type="scientific">Mythimna loreyi</name>
    <dbReference type="NCBI Taxonomy" id="667449"/>
    <lineage>
        <taxon>Eukaryota</taxon>
        <taxon>Metazoa</taxon>
        <taxon>Ecdysozoa</taxon>
        <taxon>Arthropoda</taxon>
        <taxon>Hexapoda</taxon>
        <taxon>Insecta</taxon>
        <taxon>Pterygota</taxon>
        <taxon>Neoptera</taxon>
        <taxon>Endopterygota</taxon>
        <taxon>Lepidoptera</taxon>
        <taxon>Glossata</taxon>
        <taxon>Ditrysia</taxon>
        <taxon>Noctuoidea</taxon>
        <taxon>Noctuidae</taxon>
        <taxon>Noctuinae</taxon>
        <taxon>Hadenini</taxon>
        <taxon>Mythimna</taxon>
    </lineage>
</organism>
<proteinExistence type="predicted"/>
<sequence>MSVIKMLSSISRKTFTQLSRTACYSSSTRTVNYEEKPKTAIVMLNMGGPTDTDQVGDYLHRIMTDRDMIQLPIQSKLGPWIANRRTEEVQKKYMEIGGGSPILKWTNSQGQLLVESLDKLHPSTAPHKHYVSFRYVPPFTEDAFLELERDGVERAVIFSQYPQYSCATTGSSLNAIADFYKNRPIPKNIQFSLIERWATHPLLAKVFAERIREKLALFNENEQNDVLILFTAHSLPLKAVSRGDTYPHEVAATVANTMLQLGLPNPHRLVWQSKVGPLPWLQPYTDDAIKAYAKQGIKHLLLVPIAFVNEHIETLHELDIEYCYDVAKEAGIKQIERAATPNAHPTFIEALADLVMKNLDQGHRVSKQFLTRCPHCVSPRCLQSKEFFKHLCSYNEKLKKDTPDVITLNN</sequence>
<name>A0ACC2PZL1_9NEOP</name>
<dbReference type="Proteomes" id="UP001231649">
    <property type="component" value="Chromosome 30"/>
</dbReference>
<evidence type="ECO:0000313" key="2">
    <source>
        <dbReference type="Proteomes" id="UP001231649"/>
    </source>
</evidence>
<reference evidence="1" key="1">
    <citation type="submission" date="2023-03" db="EMBL/GenBank/DDBJ databases">
        <title>Chromosome-level genomes of two armyworms, Mythimna separata and Mythimna loreyi, provide insights into the biosynthesis and reception of sex pheromones.</title>
        <authorList>
            <person name="Zhao H."/>
        </authorList>
    </citation>
    <scope>NUCLEOTIDE SEQUENCE</scope>
    <source>
        <strain evidence="1">BeijingLab</strain>
    </source>
</reference>
<gene>
    <name evidence="1" type="ORF">PYW08_012210</name>
</gene>
<protein>
    <submittedName>
        <fullName evidence="1">Uncharacterized protein</fullName>
    </submittedName>
</protein>
<keyword evidence="2" id="KW-1185">Reference proteome</keyword>
<dbReference type="EMBL" id="CM056806">
    <property type="protein sequence ID" value="KAJ8704890.1"/>
    <property type="molecule type" value="Genomic_DNA"/>
</dbReference>
<comment type="caution">
    <text evidence="1">The sequence shown here is derived from an EMBL/GenBank/DDBJ whole genome shotgun (WGS) entry which is preliminary data.</text>
</comment>